<protein>
    <recommendedName>
        <fullName evidence="3">indole-3-pyruvate monooxygenase</fullName>
        <ecNumber evidence="3">1.14.13.168</ecNumber>
    </recommendedName>
</protein>
<proteinExistence type="inferred from homology"/>
<comment type="similarity">
    <text evidence="1">Belongs to the FMO family.</text>
</comment>
<evidence type="ECO:0000313" key="5">
    <source>
        <dbReference type="EMBL" id="KAL2635547.1"/>
    </source>
</evidence>
<dbReference type="AlphaFoldDB" id="A0ABD1Z0Q6"/>
<evidence type="ECO:0000313" key="6">
    <source>
        <dbReference type="Proteomes" id="UP001605036"/>
    </source>
</evidence>
<evidence type="ECO:0000256" key="2">
    <source>
        <dbReference type="ARBA" id="ARBA00023002"/>
    </source>
</evidence>
<sequence length="602" mass="67559">MGFSEEITGWLSKFSDALQRRDISGVLELFLEEECFWRDYLVFTWNLLTCESKKEIAGMLKETLERTEAAHWEIDGAATELGGVVGAAIKFETSLARCRGYLKLKEGKCWVIVTTLWELKGHEEQTGPLRPQGVVYGAVKGSKTWLQRKKQEELELGHSKQPYCVIVGGGQAGIALGARLKALGVPTIIVEKNEKPGDTWRNRFSTLNTHTPIWTDHFPYMNFPSTWPLFTSKDQMGDFFECYVKLMGLNYWCSSECKSANFDEKEGCWKVMVENKKDESMITLRPVHLILATGSSGFAHVPQFKGAESFQGVQVHSSKFHSGEGWEGKQCVIIGAGVSAHDICQDLWEQGASQVTMVQKSSTTVVRQMTLHSLPPNVDEMNASTSAMEKVDILFLSTPFKLSTRFQIPFYEKIFKADKDFYDRLTKAGFKIDFGEDGSGLILKLLRRGGGYYIDVGASELIASGEIQVKSGVGVQEIRPKSILFSDGTELPADLLVYATGYKNMKEFIAKLISQELADKVGLIWGLGSDTKNDPGPWMGELKNMWKPLVHPNLWIMGGSFIQTRPMSRYLAIQLKARMENIPTPVFWPNCQTKLQELSLEN</sequence>
<organism evidence="5 6">
    <name type="scientific">Riccia fluitans</name>
    <dbReference type="NCBI Taxonomy" id="41844"/>
    <lineage>
        <taxon>Eukaryota</taxon>
        <taxon>Viridiplantae</taxon>
        <taxon>Streptophyta</taxon>
        <taxon>Embryophyta</taxon>
        <taxon>Marchantiophyta</taxon>
        <taxon>Marchantiopsida</taxon>
        <taxon>Marchantiidae</taxon>
        <taxon>Marchantiales</taxon>
        <taxon>Ricciaceae</taxon>
        <taxon>Riccia</taxon>
    </lineage>
</organism>
<dbReference type="InterPro" id="IPR036188">
    <property type="entry name" value="FAD/NAD-bd_sf"/>
</dbReference>
<evidence type="ECO:0000256" key="1">
    <source>
        <dbReference type="ARBA" id="ARBA00009183"/>
    </source>
</evidence>
<evidence type="ECO:0000256" key="4">
    <source>
        <dbReference type="ARBA" id="ARBA00047707"/>
    </source>
</evidence>
<dbReference type="EC" id="1.14.13.168" evidence="3"/>
<name>A0ABD1Z0Q6_9MARC</name>
<evidence type="ECO:0000256" key="3">
    <source>
        <dbReference type="ARBA" id="ARBA00039148"/>
    </source>
</evidence>
<keyword evidence="6" id="KW-1185">Reference proteome</keyword>
<dbReference type="SUPFAM" id="SSF51905">
    <property type="entry name" value="FAD/NAD(P)-binding domain"/>
    <property type="match status" value="1"/>
</dbReference>
<dbReference type="Pfam" id="PF13738">
    <property type="entry name" value="Pyr_redox_3"/>
    <property type="match status" value="1"/>
</dbReference>
<keyword evidence="2" id="KW-0560">Oxidoreductase</keyword>
<dbReference type="Proteomes" id="UP001605036">
    <property type="component" value="Unassembled WGS sequence"/>
</dbReference>
<dbReference type="EMBL" id="JBHFFA010000003">
    <property type="protein sequence ID" value="KAL2635547.1"/>
    <property type="molecule type" value="Genomic_DNA"/>
</dbReference>
<comment type="catalytic activity">
    <reaction evidence="4">
        <text>indole-3-pyruvate + NADPH + O2 + H(+) = (indol-3-yl)acetate + CO2 + NADP(+) + H2O</text>
        <dbReference type="Rhea" id="RHEA:34331"/>
        <dbReference type="ChEBI" id="CHEBI:15377"/>
        <dbReference type="ChEBI" id="CHEBI:15378"/>
        <dbReference type="ChEBI" id="CHEBI:15379"/>
        <dbReference type="ChEBI" id="CHEBI:16526"/>
        <dbReference type="ChEBI" id="CHEBI:17640"/>
        <dbReference type="ChEBI" id="CHEBI:30854"/>
        <dbReference type="ChEBI" id="CHEBI:57783"/>
        <dbReference type="ChEBI" id="CHEBI:58349"/>
        <dbReference type="EC" id="1.14.13.168"/>
    </reaction>
</comment>
<dbReference type="PRINTS" id="PR00411">
    <property type="entry name" value="PNDRDTASEI"/>
</dbReference>
<dbReference type="GO" id="GO:0103075">
    <property type="term" value="F:indole-3-pyruvate monooxygenase activity"/>
    <property type="evidence" value="ECO:0007669"/>
    <property type="project" value="UniProtKB-EC"/>
</dbReference>
<dbReference type="PANTHER" id="PTHR43539:SF68">
    <property type="entry name" value="FLAVIN-BINDING MONOOXYGENASE-LIKE PROTEIN (AFU_ORTHOLOGUE AFUA_4G09220)"/>
    <property type="match status" value="1"/>
</dbReference>
<dbReference type="PANTHER" id="PTHR43539">
    <property type="entry name" value="FLAVIN-BINDING MONOOXYGENASE-LIKE PROTEIN (AFU_ORTHOLOGUE AFUA_4G09220)"/>
    <property type="match status" value="1"/>
</dbReference>
<dbReference type="InterPro" id="IPR050982">
    <property type="entry name" value="Auxin_biosynth/cation_transpt"/>
</dbReference>
<accession>A0ABD1Z0Q6</accession>
<dbReference type="Gene3D" id="3.50.50.60">
    <property type="entry name" value="FAD/NAD(P)-binding domain"/>
    <property type="match status" value="1"/>
</dbReference>
<comment type="caution">
    <text evidence="5">The sequence shown here is derived from an EMBL/GenBank/DDBJ whole genome shotgun (WGS) entry which is preliminary data.</text>
</comment>
<gene>
    <name evidence="5" type="ORF">R1flu_007026</name>
</gene>
<reference evidence="5 6" key="1">
    <citation type="submission" date="2024-09" db="EMBL/GenBank/DDBJ databases">
        <title>Chromosome-scale assembly of Riccia fluitans.</title>
        <authorList>
            <person name="Paukszto L."/>
            <person name="Sawicki J."/>
            <person name="Karawczyk K."/>
            <person name="Piernik-Szablinska J."/>
            <person name="Szczecinska M."/>
            <person name="Mazdziarz M."/>
        </authorList>
    </citation>
    <scope>NUCLEOTIDE SEQUENCE [LARGE SCALE GENOMIC DNA]</scope>
    <source>
        <strain evidence="5">Rf_01</strain>
        <tissue evidence="5">Aerial parts of the thallus</tissue>
    </source>
</reference>